<evidence type="ECO:0000313" key="3">
    <source>
        <dbReference type="Proteomes" id="UP001608902"/>
    </source>
</evidence>
<keyword evidence="3" id="KW-1185">Reference proteome</keyword>
<dbReference type="AlphaFoldDB" id="A0ABD6EF70"/>
<dbReference type="EMBL" id="JBGFUD010001794">
    <property type="protein sequence ID" value="MFH4976764.1"/>
    <property type="molecule type" value="Genomic_DNA"/>
</dbReference>
<dbReference type="Proteomes" id="UP001608902">
    <property type="component" value="Unassembled WGS sequence"/>
</dbReference>
<feature type="coiled-coil region" evidence="1">
    <location>
        <begin position="9"/>
        <end position="36"/>
    </location>
</feature>
<evidence type="ECO:0000256" key="1">
    <source>
        <dbReference type="SAM" id="Coils"/>
    </source>
</evidence>
<evidence type="ECO:0000313" key="2">
    <source>
        <dbReference type="EMBL" id="MFH4976764.1"/>
    </source>
</evidence>
<gene>
    <name evidence="2" type="ORF">AB6A40_003473</name>
</gene>
<organism evidence="2 3">
    <name type="scientific">Gnathostoma spinigerum</name>
    <dbReference type="NCBI Taxonomy" id="75299"/>
    <lineage>
        <taxon>Eukaryota</taxon>
        <taxon>Metazoa</taxon>
        <taxon>Ecdysozoa</taxon>
        <taxon>Nematoda</taxon>
        <taxon>Chromadorea</taxon>
        <taxon>Rhabditida</taxon>
        <taxon>Spirurina</taxon>
        <taxon>Gnathostomatomorpha</taxon>
        <taxon>Gnathostomatoidea</taxon>
        <taxon>Gnathostomatidae</taxon>
        <taxon>Gnathostoma</taxon>
    </lineage>
</organism>
<reference evidence="2 3" key="1">
    <citation type="submission" date="2024-08" db="EMBL/GenBank/DDBJ databases">
        <title>Gnathostoma spinigerum genome.</title>
        <authorList>
            <person name="Gonzalez-Bertolin B."/>
            <person name="Monzon S."/>
            <person name="Zaballos A."/>
            <person name="Jimenez P."/>
            <person name="Dekumyoy P."/>
            <person name="Varona S."/>
            <person name="Cuesta I."/>
            <person name="Sumanam S."/>
            <person name="Adisakwattana P."/>
            <person name="Gasser R.B."/>
            <person name="Hernandez-Gonzalez A."/>
            <person name="Young N.D."/>
            <person name="Perteguer M.J."/>
        </authorList>
    </citation>
    <scope>NUCLEOTIDE SEQUENCE [LARGE SCALE GENOMIC DNA]</scope>
    <source>
        <strain evidence="2">AL3</strain>
        <tissue evidence="2">Liver</tissue>
    </source>
</reference>
<protein>
    <submittedName>
        <fullName evidence="2">Uncharacterized protein</fullName>
    </submittedName>
</protein>
<sequence length="301" mass="34011">MDEVFADRLNGIKIAIERLDEEIKKKEKILADSVEAMRRLPQSIASGASLANIMDLNSSNATCEDVFIKIAFVALFSDYLCVAFDVENKSDYNGVPLCSLFFPDCFSTSSSSTAVIFDRMEPVMYSASRSVRRVMLSCSKNYLLGTKAICIVNWHFVKHDDLLPTLQVMEEAVIGRERSDLQLKFLIEKPDKICCLEKVAELSVEEGIDLYQCLYTSFCSSTIRTGICNINNFLNESTSFRSYDFGEWQMNVGIKESVWADVVLVEFRGLQDSEHIIRVFAKTDEAVLRLVERLSTVSKIS</sequence>
<name>A0ABD6EF70_9BILA</name>
<keyword evidence="1" id="KW-0175">Coiled coil</keyword>
<proteinExistence type="predicted"/>
<accession>A0ABD6EF70</accession>
<comment type="caution">
    <text evidence="2">The sequence shown here is derived from an EMBL/GenBank/DDBJ whole genome shotgun (WGS) entry which is preliminary data.</text>
</comment>